<dbReference type="EMBL" id="SDOV01000007">
    <property type="protein sequence ID" value="KAH7639110.1"/>
    <property type="molecule type" value="Genomic_DNA"/>
</dbReference>
<evidence type="ECO:0000256" key="1">
    <source>
        <dbReference type="SAM" id="Phobius"/>
    </source>
</evidence>
<comment type="caution">
    <text evidence="2">The sequence shown here is derived from an EMBL/GenBank/DDBJ whole genome shotgun (WGS) entry which is preliminary data.</text>
</comment>
<keyword evidence="1" id="KW-0472">Membrane</keyword>
<dbReference type="OrthoDB" id="6505657at2759"/>
<feature type="transmembrane region" description="Helical" evidence="1">
    <location>
        <begin position="248"/>
        <end position="268"/>
    </location>
</feature>
<protein>
    <submittedName>
        <fullName evidence="2">Uncharacterized protein</fullName>
    </submittedName>
</protein>
<feature type="transmembrane region" description="Helical" evidence="1">
    <location>
        <begin position="140"/>
        <end position="163"/>
    </location>
</feature>
<keyword evidence="1" id="KW-1133">Transmembrane helix</keyword>
<feature type="transmembrane region" description="Helical" evidence="1">
    <location>
        <begin position="522"/>
        <end position="541"/>
    </location>
</feature>
<feature type="transmembrane region" description="Helical" evidence="1">
    <location>
        <begin position="93"/>
        <end position="114"/>
    </location>
</feature>
<reference evidence="2" key="2">
    <citation type="journal article" date="2021" name="World Allergy Organ. J.">
        <title>Chromosome-level assembly of Dermatophagoides farinae genome and transcriptome reveals two novel allergens Der f 37 and Der f 39.</title>
        <authorList>
            <person name="Chen J."/>
            <person name="Cai Z."/>
            <person name="Fan D."/>
            <person name="Hu J."/>
            <person name="Hou Y."/>
            <person name="He Y."/>
            <person name="Zhang Z."/>
            <person name="Zhao Z."/>
            <person name="Gao P."/>
            <person name="Hu W."/>
            <person name="Sun J."/>
            <person name="Li J."/>
            <person name="Ji K."/>
        </authorList>
    </citation>
    <scope>NUCLEOTIDE SEQUENCE</scope>
    <source>
        <strain evidence="2">JKM2019</strain>
    </source>
</reference>
<organism evidence="2">
    <name type="scientific">Dermatophagoides farinae</name>
    <name type="common">American house dust mite</name>
    <dbReference type="NCBI Taxonomy" id="6954"/>
    <lineage>
        <taxon>Eukaryota</taxon>
        <taxon>Metazoa</taxon>
        <taxon>Ecdysozoa</taxon>
        <taxon>Arthropoda</taxon>
        <taxon>Chelicerata</taxon>
        <taxon>Arachnida</taxon>
        <taxon>Acari</taxon>
        <taxon>Acariformes</taxon>
        <taxon>Sarcoptiformes</taxon>
        <taxon>Astigmata</taxon>
        <taxon>Psoroptidia</taxon>
        <taxon>Analgoidea</taxon>
        <taxon>Pyroglyphidae</taxon>
        <taxon>Dermatophagoidinae</taxon>
        <taxon>Dermatophagoides</taxon>
    </lineage>
</organism>
<evidence type="ECO:0000313" key="2">
    <source>
        <dbReference type="EMBL" id="KAH7639110.1"/>
    </source>
</evidence>
<dbReference type="AlphaFoldDB" id="A0A9D4NX02"/>
<sequence>MDRPRESICRHRPSSSTTLWPSKKRSFLELRQPSSLCYYNNGAVRSSGNQSSPSSSTSRQRFYRSLDNVHLDDIYRYRIHFDRMLAKINQIKLIVCAGCIFHLAFVITSDFTMIKKSLLFPVESKTIHRNDSGIIEFETLAIISTFTLRLIGLVFGMIIGCLIEPERHLFMFNRLNIFHLNWLAFLVITVLDTISMIIMPLNLPFIAMFINVIRSSICGIQLFLLLYALFDIKIDPLEEKEAKRYVQLYLIMFMTGLLSALSLSLYFYSDLFINNDISAIHSFIRSIIGCRIFLSLNWSTFSYLIWHGVASIHEQNVVRGVDFEEFLANYAIENDCTRYITLNCVVLACQMRPGINVDNHLDEDNFSIRTVEGWQKTGFAIIGTIQFALAFHLCISYPVGCSIWPQKYYPRFLSGNQKFSLFIIMAVMIFFIRIYLLCQTNCIRIIREQLRIPKCFSYITVAFLYIVANIIQLFNDQYGQHHFLLIIMANIAFGMSVSQMLDEICHAIINHLSITGHWIRNTILMTIIFQSLMSFVHYYFIENLARIEVIYYLNIAIILIITITMIILSQCRCIHINSGFDLIEMQTMEPLTKIIDHNNVDGDNVEADNSVPNEMLSSTGNQTFYRTNGKKRKQSIASILAYRMRYRIESIVSTFNLK</sequence>
<feature type="transmembrane region" description="Helical" evidence="1">
    <location>
        <begin position="175"/>
        <end position="199"/>
    </location>
</feature>
<name>A0A9D4NX02_DERFA</name>
<feature type="transmembrane region" description="Helical" evidence="1">
    <location>
        <begin position="283"/>
        <end position="306"/>
    </location>
</feature>
<feature type="transmembrane region" description="Helical" evidence="1">
    <location>
        <begin position="456"/>
        <end position="475"/>
    </location>
</feature>
<accession>A0A9D4NX02</accession>
<gene>
    <name evidence="2" type="ORF">HUG17_3143</name>
</gene>
<feature type="transmembrane region" description="Helical" evidence="1">
    <location>
        <begin position="481"/>
        <end position="501"/>
    </location>
</feature>
<feature type="transmembrane region" description="Helical" evidence="1">
    <location>
        <begin position="205"/>
        <end position="227"/>
    </location>
</feature>
<feature type="transmembrane region" description="Helical" evidence="1">
    <location>
        <begin position="419"/>
        <end position="436"/>
    </location>
</feature>
<feature type="transmembrane region" description="Helical" evidence="1">
    <location>
        <begin position="379"/>
        <end position="399"/>
    </location>
</feature>
<keyword evidence="1" id="KW-0812">Transmembrane</keyword>
<feature type="transmembrane region" description="Helical" evidence="1">
    <location>
        <begin position="547"/>
        <end position="568"/>
    </location>
</feature>
<reference evidence="2" key="1">
    <citation type="submission" date="2020-06" db="EMBL/GenBank/DDBJ databases">
        <authorList>
            <person name="Ji K."/>
            <person name="Li J."/>
        </authorList>
    </citation>
    <scope>NUCLEOTIDE SEQUENCE</scope>
    <source>
        <strain evidence="2">JKM2019</strain>
        <tissue evidence="2">Whole body</tissue>
    </source>
</reference>
<dbReference type="Proteomes" id="UP000828236">
    <property type="component" value="Unassembled WGS sequence"/>
</dbReference>
<proteinExistence type="predicted"/>